<sequence>MLFLIVFLSIISPIQLDHTPKCDDQFSNFPPKGYTLVYKVSSLHAIDATLGSTLTKQLILIDTGIYRERVLVPKTKKNLVMQASSSNGAFESFSVALFGGKLQAVALRVVGEKAAFYGCGFYGNQDTFLDQEERHYFIDCFIEVIYGLQSYVI</sequence>
<keyword evidence="5" id="KW-0063">Aspartyl esterase</keyword>
<dbReference type="AlphaFoldDB" id="R0HU94"/>
<comment type="pathway">
    <text evidence="1">Glycan metabolism; pectin degradation; 2-dehydro-3-deoxy-D-gluconate from pectin: step 1/5.</text>
</comment>
<dbReference type="Proteomes" id="UP000029121">
    <property type="component" value="Unassembled WGS sequence"/>
</dbReference>
<evidence type="ECO:0000256" key="2">
    <source>
        <dbReference type="ARBA" id="ARBA00008891"/>
    </source>
</evidence>
<proteinExistence type="inferred from homology"/>
<evidence type="ECO:0000256" key="3">
    <source>
        <dbReference type="ARBA" id="ARBA00013229"/>
    </source>
</evidence>
<dbReference type="Gene3D" id="2.160.20.10">
    <property type="entry name" value="Single-stranded right-handed beta-helix, Pectin lyase-like"/>
    <property type="match status" value="1"/>
</dbReference>
<dbReference type="UniPathway" id="UPA00545">
    <property type="reaction ID" value="UER00823"/>
</dbReference>
<organism evidence="8 9">
    <name type="scientific">Capsella rubella</name>
    <dbReference type="NCBI Taxonomy" id="81985"/>
    <lineage>
        <taxon>Eukaryota</taxon>
        <taxon>Viridiplantae</taxon>
        <taxon>Streptophyta</taxon>
        <taxon>Embryophyta</taxon>
        <taxon>Tracheophyta</taxon>
        <taxon>Spermatophyta</taxon>
        <taxon>Magnoliopsida</taxon>
        <taxon>eudicotyledons</taxon>
        <taxon>Gunneridae</taxon>
        <taxon>Pentapetalae</taxon>
        <taxon>rosids</taxon>
        <taxon>malvids</taxon>
        <taxon>Brassicales</taxon>
        <taxon>Brassicaceae</taxon>
        <taxon>Camelineae</taxon>
        <taxon>Capsella</taxon>
    </lineage>
</organism>
<evidence type="ECO:0000256" key="4">
    <source>
        <dbReference type="ARBA" id="ARBA00022801"/>
    </source>
</evidence>
<evidence type="ECO:0000313" key="8">
    <source>
        <dbReference type="EMBL" id="EOA28970.1"/>
    </source>
</evidence>
<keyword evidence="9" id="KW-1185">Reference proteome</keyword>
<dbReference type="GO" id="GO:0030599">
    <property type="term" value="F:pectinesterase activity"/>
    <property type="evidence" value="ECO:0007669"/>
    <property type="project" value="UniProtKB-EC"/>
</dbReference>
<dbReference type="GO" id="GO:0045490">
    <property type="term" value="P:pectin catabolic process"/>
    <property type="evidence" value="ECO:0007669"/>
    <property type="project" value="UniProtKB-UniPathway"/>
</dbReference>
<keyword evidence="4" id="KW-0378">Hydrolase</keyword>
<keyword evidence="6" id="KW-0732">Signal</keyword>
<evidence type="ECO:0000313" key="9">
    <source>
        <dbReference type="Proteomes" id="UP000029121"/>
    </source>
</evidence>
<comment type="similarity">
    <text evidence="2">Belongs to the pectinesterase family.</text>
</comment>
<dbReference type="SUPFAM" id="SSF51126">
    <property type="entry name" value="Pectin lyase-like"/>
    <property type="match status" value="1"/>
</dbReference>
<feature type="signal peptide" evidence="6">
    <location>
        <begin position="1"/>
        <end position="16"/>
    </location>
</feature>
<dbReference type="PANTHER" id="PTHR31321">
    <property type="entry name" value="ACYL-COA THIOESTER HYDROLASE YBHC-RELATED"/>
    <property type="match status" value="1"/>
</dbReference>
<evidence type="ECO:0000256" key="1">
    <source>
        <dbReference type="ARBA" id="ARBA00005184"/>
    </source>
</evidence>
<dbReference type="PANTHER" id="PTHR31321:SF73">
    <property type="entry name" value="PECTINESTERASE 14-RELATED"/>
    <property type="match status" value="1"/>
</dbReference>
<accession>R0HU94</accession>
<feature type="chain" id="PRO_5011109364" description="pectinesterase" evidence="6">
    <location>
        <begin position="17"/>
        <end position="153"/>
    </location>
</feature>
<dbReference type="Pfam" id="PF01095">
    <property type="entry name" value="Pectinesterase"/>
    <property type="match status" value="1"/>
</dbReference>
<feature type="domain" description="Pectinesterase catalytic" evidence="7">
    <location>
        <begin position="101"/>
        <end position="143"/>
    </location>
</feature>
<dbReference type="EC" id="3.1.1.11" evidence="3"/>
<gene>
    <name evidence="8" type="ORF">CARUB_v10025222mg</name>
</gene>
<dbReference type="STRING" id="81985.R0HU94"/>
<dbReference type="InterPro" id="IPR012334">
    <property type="entry name" value="Pectin_lyas_fold"/>
</dbReference>
<protein>
    <recommendedName>
        <fullName evidence="3">pectinesterase</fullName>
        <ecNumber evidence="3">3.1.1.11</ecNumber>
    </recommendedName>
</protein>
<reference evidence="9" key="1">
    <citation type="journal article" date="2013" name="Nat. Genet.">
        <title>The Capsella rubella genome and the genomic consequences of rapid mating system evolution.</title>
        <authorList>
            <person name="Slotte T."/>
            <person name="Hazzouri K.M."/>
            <person name="Agren J.A."/>
            <person name="Koenig D."/>
            <person name="Maumus F."/>
            <person name="Guo Y.L."/>
            <person name="Steige K."/>
            <person name="Platts A.E."/>
            <person name="Escobar J.S."/>
            <person name="Newman L.K."/>
            <person name="Wang W."/>
            <person name="Mandakova T."/>
            <person name="Vello E."/>
            <person name="Smith L.M."/>
            <person name="Henz S.R."/>
            <person name="Steffen J."/>
            <person name="Takuno S."/>
            <person name="Brandvain Y."/>
            <person name="Coop G."/>
            <person name="Andolfatto P."/>
            <person name="Hu T.T."/>
            <person name="Blanchette M."/>
            <person name="Clark R.M."/>
            <person name="Quesneville H."/>
            <person name="Nordborg M."/>
            <person name="Gaut B.S."/>
            <person name="Lysak M.A."/>
            <person name="Jenkins J."/>
            <person name="Grimwood J."/>
            <person name="Chapman J."/>
            <person name="Prochnik S."/>
            <person name="Shu S."/>
            <person name="Rokhsar D."/>
            <person name="Schmutz J."/>
            <person name="Weigel D."/>
            <person name="Wright S.I."/>
        </authorList>
    </citation>
    <scope>NUCLEOTIDE SEQUENCE [LARGE SCALE GENOMIC DNA]</scope>
    <source>
        <strain evidence="9">cv. Monte Gargano</strain>
    </source>
</reference>
<name>R0HU94_9BRAS</name>
<evidence type="ECO:0000256" key="5">
    <source>
        <dbReference type="ARBA" id="ARBA00023085"/>
    </source>
</evidence>
<evidence type="ECO:0000256" key="6">
    <source>
        <dbReference type="SAM" id="SignalP"/>
    </source>
</evidence>
<dbReference type="InterPro" id="IPR000070">
    <property type="entry name" value="Pectinesterase_cat"/>
</dbReference>
<dbReference type="GO" id="GO:0042545">
    <property type="term" value="P:cell wall modification"/>
    <property type="evidence" value="ECO:0007669"/>
    <property type="project" value="InterPro"/>
</dbReference>
<evidence type="ECO:0000259" key="7">
    <source>
        <dbReference type="Pfam" id="PF01095"/>
    </source>
</evidence>
<dbReference type="EMBL" id="KB870808">
    <property type="protein sequence ID" value="EOA28970.1"/>
    <property type="molecule type" value="Genomic_DNA"/>
</dbReference>
<dbReference type="InterPro" id="IPR011050">
    <property type="entry name" value="Pectin_lyase_fold/virulence"/>
</dbReference>